<evidence type="ECO:0000313" key="3">
    <source>
        <dbReference type="EMBL" id="CDH47595.1"/>
    </source>
</evidence>
<dbReference type="InterPro" id="IPR021878">
    <property type="entry name" value="TgpA_N"/>
</dbReference>
<dbReference type="Proteomes" id="UP000019184">
    <property type="component" value="Unassembled WGS sequence"/>
</dbReference>
<feature type="transmembrane region" description="Helical" evidence="1">
    <location>
        <begin position="171"/>
        <end position="193"/>
    </location>
</feature>
<feature type="transmembrane region" description="Helical" evidence="1">
    <location>
        <begin position="141"/>
        <end position="159"/>
    </location>
</feature>
<keyword evidence="1" id="KW-0812">Transmembrane</keyword>
<name>A0A7U7GG26_9GAMM</name>
<evidence type="ECO:0000256" key="1">
    <source>
        <dbReference type="SAM" id="Phobius"/>
    </source>
</evidence>
<keyword evidence="1" id="KW-1133">Transmembrane helix</keyword>
<accession>A0A7U7GG26</accession>
<dbReference type="Pfam" id="PF01841">
    <property type="entry name" value="Transglut_core"/>
    <property type="match status" value="1"/>
</dbReference>
<feature type="domain" description="Transglutaminase-like" evidence="2">
    <location>
        <begin position="412"/>
        <end position="483"/>
    </location>
</feature>
<proteinExistence type="predicted"/>
<sequence length="664" mass="74331">MMPWNRNNRPKPEPPVELLTPQALIGLLAALVLAVGPHARELPVWLTALFAAVAGWRGFIVIRNQALPPRWLLLILATLAGAGVLLEYRTLLGREAGVALLTAMTACKLLETRSLRDGVVLVFLGYLLVMSNLLHSQDIPMVAYLLVVIVAMLAAQVMIHRQHAGLTALAPLWLAGRMLLLAIPVMLILFVLFPRIPGPLWGLPKDAHEGRTGLSEEMAPGTISALGQSDEVAFRVRFTSAIPPPNQRYWRGPVLWNFDGRRWTRIEELPSNVPAPFTPEGAAVEYTVILEPSNRRWLLALDLPASLPPRTSMTASFQLLRNQPVNEVYRYEMRSYPHYRTGDLTAAERTHGLQLPSRTNPRTRTLAAAWRQRDAQPEALVNTALALFREQAFYYTLTPPLLMSRDSVDDFLFRTRQGFCEHYASAFVFLMRAAGVPARVVTGYQGGERNELGGYFIIRQADAHAWAEVWLEGRGWVRIDPTAAVAPSRIQEGLYAALPDSGALPFLLRRGGNSEWLRQLALSWDSFNIVWNEWVLAYGPDRQKEFLSGLGFGAVDWGEMTVAMITALSGLGLAYAALRWRRRYARDPVVRAWQRFCVRLARRGLVREADEGPLAFVERVTHCRPDLAQPAGEIGRLYAALRYGPTISPAAVRQLQQLVRRFRA</sequence>
<dbReference type="Gene3D" id="3.10.620.30">
    <property type="match status" value="1"/>
</dbReference>
<dbReference type="PANTHER" id="PTHR42736:SF1">
    <property type="entry name" value="PROTEIN-GLUTAMINE GAMMA-GLUTAMYLTRANSFERASE"/>
    <property type="match status" value="1"/>
</dbReference>
<feature type="transmembrane region" description="Helical" evidence="1">
    <location>
        <begin position="118"/>
        <end position="135"/>
    </location>
</feature>
<dbReference type="InterPro" id="IPR038765">
    <property type="entry name" value="Papain-like_cys_pep_sf"/>
</dbReference>
<keyword evidence="4" id="KW-1185">Reference proteome</keyword>
<reference evidence="3 4" key="1">
    <citation type="journal article" date="2014" name="ISME J.">
        <title>Candidatus Competibacter-lineage genomes retrieved from metagenomes reveal functional metabolic diversity.</title>
        <authorList>
            <person name="McIlroy S.J."/>
            <person name="Albertsen M."/>
            <person name="Andresen E.K."/>
            <person name="Saunders A.M."/>
            <person name="Kristiansen R."/>
            <person name="Stokholm-Bjerregaard M."/>
            <person name="Nielsen K.L."/>
            <person name="Nielsen P.H."/>
        </authorList>
    </citation>
    <scope>NUCLEOTIDE SEQUENCE [LARGE SCALE GENOMIC DNA]</scope>
    <source>
        <strain evidence="3 4">Run_B_J11</strain>
    </source>
</reference>
<dbReference type="InterPro" id="IPR052901">
    <property type="entry name" value="Bact_TGase-like"/>
</dbReference>
<evidence type="ECO:0000313" key="4">
    <source>
        <dbReference type="Proteomes" id="UP000019184"/>
    </source>
</evidence>
<dbReference type="PANTHER" id="PTHR42736">
    <property type="entry name" value="PROTEIN-GLUTAMINE GAMMA-GLUTAMYLTRANSFERASE"/>
    <property type="match status" value="1"/>
</dbReference>
<organism evidence="3 4">
    <name type="scientific">Candidatus Contendobacter odensis Run_B_J11</name>
    <dbReference type="NCBI Taxonomy" id="1400861"/>
    <lineage>
        <taxon>Bacteria</taxon>
        <taxon>Pseudomonadati</taxon>
        <taxon>Pseudomonadota</taxon>
        <taxon>Gammaproteobacteria</taxon>
        <taxon>Candidatus Competibacteraceae</taxon>
        <taxon>Candidatus Contendibacter</taxon>
    </lineage>
</organism>
<protein>
    <submittedName>
        <fullName evidence="3">Transglutaminase-like enzyme, predicted cysteine protease</fullName>
    </submittedName>
</protein>
<dbReference type="Pfam" id="PF11992">
    <property type="entry name" value="TgpA_N"/>
    <property type="match status" value="1"/>
</dbReference>
<feature type="transmembrane region" description="Helical" evidence="1">
    <location>
        <begin position="44"/>
        <end position="62"/>
    </location>
</feature>
<gene>
    <name evidence="3" type="ORF">BN874_850013</name>
</gene>
<dbReference type="AlphaFoldDB" id="A0A7U7GG26"/>
<feature type="transmembrane region" description="Helical" evidence="1">
    <location>
        <begin position="557"/>
        <end position="578"/>
    </location>
</feature>
<dbReference type="InterPro" id="IPR002931">
    <property type="entry name" value="Transglutaminase-like"/>
</dbReference>
<dbReference type="EMBL" id="CBTK010000304">
    <property type="protein sequence ID" value="CDH47595.1"/>
    <property type="molecule type" value="Genomic_DNA"/>
</dbReference>
<evidence type="ECO:0000259" key="2">
    <source>
        <dbReference type="SMART" id="SM00460"/>
    </source>
</evidence>
<feature type="transmembrane region" description="Helical" evidence="1">
    <location>
        <begin position="69"/>
        <end position="86"/>
    </location>
</feature>
<dbReference type="SUPFAM" id="SSF54001">
    <property type="entry name" value="Cysteine proteinases"/>
    <property type="match status" value="1"/>
</dbReference>
<dbReference type="SMART" id="SM00460">
    <property type="entry name" value="TGc"/>
    <property type="match status" value="1"/>
</dbReference>
<dbReference type="RefSeq" id="WP_195912251.1">
    <property type="nucleotide sequence ID" value="NZ_CBTK010000304.1"/>
</dbReference>
<dbReference type="Pfam" id="PF13559">
    <property type="entry name" value="DUF4129"/>
    <property type="match status" value="1"/>
</dbReference>
<keyword evidence="1" id="KW-0472">Membrane</keyword>
<comment type="caution">
    <text evidence="3">The sequence shown here is derived from an EMBL/GenBank/DDBJ whole genome shotgun (WGS) entry which is preliminary data.</text>
</comment>
<dbReference type="InterPro" id="IPR025403">
    <property type="entry name" value="TgpA-like_C"/>
</dbReference>